<evidence type="ECO:0000313" key="1">
    <source>
        <dbReference type="EMBL" id="SEM30183.1"/>
    </source>
</evidence>
<dbReference type="Proteomes" id="UP000183015">
    <property type="component" value="Unassembled WGS sequence"/>
</dbReference>
<keyword evidence="2" id="KW-1185">Reference proteome</keyword>
<name>A0A1H7X922_STRJI</name>
<dbReference type="EMBL" id="FOAZ01000023">
    <property type="protein sequence ID" value="SEM30183.1"/>
    <property type="molecule type" value="Genomic_DNA"/>
</dbReference>
<organism evidence="1 2">
    <name type="scientific">Streptacidiphilus jiangxiensis</name>
    <dbReference type="NCBI Taxonomy" id="235985"/>
    <lineage>
        <taxon>Bacteria</taxon>
        <taxon>Bacillati</taxon>
        <taxon>Actinomycetota</taxon>
        <taxon>Actinomycetes</taxon>
        <taxon>Kitasatosporales</taxon>
        <taxon>Streptomycetaceae</taxon>
        <taxon>Streptacidiphilus</taxon>
    </lineage>
</organism>
<accession>A0A1H7X922</accession>
<proteinExistence type="predicted"/>
<evidence type="ECO:0000313" key="2">
    <source>
        <dbReference type="Proteomes" id="UP000183015"/>
    </source>
</evidence>
<dbReference type="AlphaFoldDB" id="A0A1H7X922"/>
<gene>
    <name evidence="1" type="ORF">SAMN05414137_12340</name>
</gene>
<reference evidence="2" key="1">
    <citation type="submission" date="2016-10" db="EMBL/GenBank/DDBJ databases">
        <authorList>
            <person name="Varghese N."/>
        </authorList>
    </citation>
    <scope>NUCLEOTIDE SEQUENCE [LARGE SCALE GENOMIC DNA]</scope>
    <source>
        <strain evidence="2">DSM 45096 / BCRC 16803 / CGMCC 4.1857 / CIP 109030 / JCM 12277 / KCTC 19219 / NBRC 100920 / 33214</strain>
    </source>
</reference>
<sequence length="97" mass="10507">MWRRAQTHALRGFGAVAVFPWLRPWASTRLVALTDVVDLARDAVVRSADARDLLTAACVAALPAPTSLREALPDVAAGWGLDGEALLLEAWTRWQSA</sequence>
<protein>
    <submittedName>
        <fullName evidence="1">Uncharacterized protein</fullName>
    </submittedName>
</protein>